<dbReference type="Pfam" id="PF08780">
    <property type="entry name" value="NTase_sub_bind"/>
    <property type="match status" value="1"/>
</dbReference>
<proteinExistence type="predicted"/>
<dbReference type="RefSeq" id="WP_156204243.1">
    <property type="nucleotide sequence ID" value="NZ_CP046457.1"/>
</dbReference>
<organism evidence="1 2">
    <name type="scientific">Candidatus Syntrophocurvum alkaliphilum</name>
    <dbReference type="NCBI Taxonomy" id="2293317"/>
    <lineage>
        <taxon>Bacteria</taxon>
        <taxon>Bacillati</taxon>
        <taxon>Bacillota</taxon>
        <taxon>Clostridia</taxon>
        <taxon>Eubacteriales</taxon>
        <taxon>Syntrophomonadaceae</taxon>
        <taxon>Candidatus Syntrophocurvum</taxon>
    </lineage>
</organism>
<dbReference type="InterPro" id="IPR010235">
    <property type="entry name" value="HepT"/>
</dbReference>
<dbReference type="OrthoDB" id="9810452at2"/>
<accession>A0A6I6DHQ3</accession>
<gene>
    <name evidence="1" type="ORF">SYNTR_1870</name>
</gene>
<evidence type="ECO:0008006" key="3">
    <source>
        <dbReference type="Google" id="ProtNLM"/>
    </source>
</evidence>
<evidence type="ECO:0000313" key="1">
    <source>
        <dbReference type="EMBL" id="QGU00464.1"/>
    </source>
</evidence>
<dbReference type="SUPFAM" id="SSF81593">
    <property type="entry name" value="Nucleotidyltransferase substrate binding subunit/domain"/>
    <property type="match status" value="1"/>
</dbReference>
<dbReference type="Gene3D" id="1.20.120.330">
    <property type="entry name" value="Nucleotidyltransferases domain 2"/>
    <property type="match status" value="1"/>
</dbReference>
<evidence type="ECO:0000313" key="2">
    <source>
        <dbReference type="Proteomes" id="UP000426444"/>
    </source>
</evidence>
<dbReference type="Proteomes" id="UP000426444">
    <property type="component" value="Chromosome"/>
</dbReference>
<sequence length="136" mass="15891">MERLQQRILSATRALKTLDEVLRLEDKSVIQRDAAIQRFEYTFEAVWKTAKLFLFENEGIDIGSPKGVMRSLREVGILNEDETQRALQMVDDRNRTSHTYNEDIAEQIYARLPEYYQILNKINGCLSPSEFKSDNM</sequence>
<dbReference type="KEGG" id="salq:SYNTR_1870"/>
<keyword evidence="2" id="KW-1185">Reference proteome</keyword>
<dbReference type="EMBL" id="CP046457">
    <property type="protein sequence ID" value="QGU00464.1"/>
    <property type="molecule type" value="Genomic_DNA"/>
</dbReference>
<dbReference type="NCBIfam" id="TIGR01987">
    <property type="entry name" value="HI0074"/>
    <property type="match status" value="1"/>
</dbReference>
<protein>
    <recommendedName>
        <fullName evidence="3">Nucleotidyltransferase</fullName>
    </recommendedName>
</protein>
<dbReference type="AlphaFoldDB" id="A0A6I6DHQ3"/>
<reference evidence="2" key="1">
    <citation type="journal article" date="2019" name="Microbiology">
        <title>Complete Genome Sequence of an Uncultured Bacterium of the Candidate Phylum Bipolaricaulota.</title>
        <authorList>
            <person name="Kadnikov V.V."/>
            <person name="Mardanov A.V."/>
            <person name="Beletsky A.V."/>
            <person name="Frank Y.A."/>
            <person name="Karnachuk O.V."/>
            <person name="Ravin N.V."/>
        </authorList>
    </citation>
    <scope>NUCLEOTIDE SEQUENCE [LARGE SCALE GENOMIC DNA]</scope>
</reference>
<name>A0A6I6DHQ3_9FIRM</name>